<feature type="region of interest" description="Disordered" evidence="1">
    <location>
        <begin position="134"/>
        <end position="155"/>
    </location>
</feature>
<dbReference type="AlphaFoldDB" id="A0A913YG45"/>
<feature type="transmembrane region" description="Helical" evidence="2">
    <location>
        <begin position="56"/>
        <end position="75"/>
    </location>
</feature>
<organism evidence="3 4">
    <name type="scientific">Exaiptasia diaphana</name>
    <name type="common">Tropical sea anemone</name>
    <name type="synonym">Aiptasia pulchella</name>
    <dbReference type="NCBI Taxonomy" id="2652724"/>
    <lineage>
        <taxon>Eukaryota</taxon>
        <taxon>Metazoa</taxon>
        <taxon>Cnidaria</taxon>
        <taxon>Anthozoa</taxon>
        <taxon>Hexacorallia</taxon>
        <taxon>Actiniaria</taxon>
        <taxon>Aiptasiidae</taxon>
        <taxon>Exaiptasia</taxon>
    </lineage>
</organism>
<feature type="transmembrane region" description="Helical" evidence="2">
    <location>
        <begin position="292"/>
        <end position="310"/>
    </location>
</feature>
<feature type="transmembrane region" description="Helical" evidence="2">
    <location>
        <begin position="335"/>
        <end position="359"/>
    </location>
</feature>
<dbReference type="InterPro" id="IPR049352">
    <property type="entry name" value="Rost"/>
</dbReference>
<evidence type="ECO:0000256" key="2">
    <source>
        <dbReference type="SAM" id="Phobius"/>
    </source>
</evidence>
<dbReference type="KEGG" id="epa:110237085"/>
<keyword evidence="4" id="KW-1185">Reference proteome</keyword>
<dbReference type="EnsemblMetazoa" id="XM_028658514.1">
    <property type="protein sequence ID" value="XP_028514315.1"/>
    <property type="gene ID" value="LOC110237085"/>
</dbReference>
<feature type="transmembrane region" description="Helical" evidence="2">
    <location>
        <begin position="87"/>
        <end position="108"/>
    </location>
</feature>
<evidence type="ECO:0000256" key="1">
    <source>
        <dbReference type="SAM" id="MobiDB-lite"/>
    </source>
</evidence>
<proteinExistence type="predicted"/>
<keyword evidence="2" id="KW-0812">Transmembrane</keyword>
<dbReference type="OrthoDB" id="419711at2759"/>
<reference evidence="3" key="1">
    <citation type="submission" date="2022-11" db="UniProtKB">
        <authorList>
            <consortium name="EnsemblMetazoa"/>
        </authorList>
    </citation>
    <scope>IDENTIFICATION</scope>
</reference>
<protein>
    <submittedName>
        <fullName evidence="3">Uncharacterized protein</fullName>
    </submittedName>
</protein>
<keyword evidence="2" id="KW-1133">Transmembrane helix</keyword>
<evidence type="ECO:0000313" key="4">
    <source>
        <dbReference type="Proteomes" id="UP000887567"/>
    </source>
</evidence>
<dbReference type="Pfam" id="PF21534">
    <property type="entry name" value="Rost"/>
    <property type="match status" value="1"/>
</dbReference>
<dbReference type="RefSeq" id="XP_028514315.1">
    <property type="nucleotide sequence ID" value="XM_028658514.1"/>
</dbReference>
<sequence>MATKERKSRKGSMNKMKVNERSSRWKAELRQCLEPFRLRHPTVEDFTSSSFFRIPYVLCAIRAIAAAYLISWWLFNMSANVQNGKMFIYFTNICFTFISFYFVFGFNLSCISIKLRRDELYRLNRQSSEVIRPLTPPERYDEGQENQPINNQEENDVTITETITSEDERSQNCSPTIEFRHDLFLNLTKAECIVEEGDEENANQPSSSGTNEFKSVSQTQWNGLSVCYQVYWLLFYISSNTSILLTLGYWYNILEDDSSFYNSLTKHVITMVLIVIEFLFSRIPVYLSHMIYPLVFTISYNVFALLYWAAGGTDPDGRNYIYDVLNYNRISFKQVIVPTLTVALLQPLIHVGFLVVAFVRNGIDDKLCQLCLRRKFFK</sequence>
<keyword evidence="2" id="KW-0472">Membrane</keyword>
<dbReference type="PANTHER" id="PTHR12242">
    <property type="entry name" value="OS02G0130600 PROTEIN-RELATED"/>
    <property type="match status" value="1"/>
</dbReference>
<dbReference type="PANTHER" id="PTHR12242:SF1">
    <property type="entry name" value="MYND-TYPE DOMAIN-CONTAINING PROTEIN"/>
    <property type="match status" value="1"/>
</dbReference>
<evidence type="ECO:0000313" key="3">
    <source>
        <dbReference type="EnsemblMetazoa" id="XP_028514315.1"/>
    </source>
</evidence>
<name>A0A913YG45_EXADI</name>
<dbReference type="GO" id="GO:0016020">
    <property type="term" value="C:membrane"/>
    <property type="evidence" value="ECO:0007669"/>
    <property type="project" value="TreeGrafter"/>
</dbReference>
<dbReference type="Proteomes" id="UP000887567">
    <property type="component" value="Unplaced"/>
</dbReference>
<feature type="transmembrane region" description="Helical" evidence="2">
    <location>
        <begin position="230"/>
        <end position="251"/>
    </location>
</feature>
<feature type="transmembrane region" description="Helical" evidence="2">
    <location>
        <begin position="263"/>
        <end position="280"/>
    </location>
</feature>
<dbReference type="GeneID" id="110237085"/>
<accession>A0A913YG45</accession>
<dbReference type="OMA" id="AYLISWW"/>